<dbReference type="STRING" id="225004.SAMN02745152_00517"/>
<dbReference type="OrthoDB" id="361717at2"/>
<evidence type="ECO:0000313" key="1">
    <source>
        <dbReference type="EMBL" id="SJZ53629.1"/>
    </source>
</evidence>
<accession>A0A1T4LFX8</accession>
<dbReference type="Proteomes" id="UP000190395">
    <property type="component" value="Unassembled WGS sequence"/>
</dbReference>
<gene>
    <name evidence="1" type="ORF">SAMN02745152_00517</name>
</gene>
<dbReference type="EMBL" id="FUXC01000002">
    <property type="protein sequence ID" value="SJZ53629.1"/>
    <property type="molecule type" value="Genomic_DNA"/>
</dbReference>
<dbReference type="AlphaFoldDB" id="A0A1T4LFX8"/>
<name>A0A1T4LFX8_9SPIR</name>
<reference evidence="1 2" key="1">
    <citation type="submission" date="2017-02" db="EMBL/GenBank/DDBJ databases">
        <authorList>
            <person name="Peterson S.W."/>
        </authorList>
    </citation>
    <scope>NUCLEOTIDE SEQUENCE [LARGE SCALE GENOMIC DNA]</scope>
    <source>
        <strain evidence="1 2">ATCC BAA-909</strain>
    </source>
</reference>
<dbReference type="GeneID" id="303366787"/>
<proteinExistence type="predicted"/>
<dbReference type="RefSeq" id="WP_078930270.1">
    <property type="nucleotide sequence ID" value="NZ_FUXC01000002.1"/>
</dbReference>
<protein>
    <submittedName>
        <fullName evidence="1">Uncharacterized protein</fullName>
    </submittedName>
</protein>
<organism evidence="1 2">
    <name type="scientific">Treponema berlinense</name>
    <dbReference type="NCBI Taxonomy" id="225004"/>
    <lineage>
        <taxon>Bacteria</taxon>
        <taxon>Pseudomonadati</taxon>
        <taxon>Spirochaetota</taxon>
        <taxon>Spirochaetia</taxon>
        <taxon>Spirochaetales</taxon>
        <taxon>Treponemataceae</taxon>
        <taxon>Treponema</taxon>
    </lineage>
</organism>
<keyword evidence="2" id="KW-1185">Reference proteome</keyword>
<sequence>MTEKIQDAISAFSDKLKRISGFSDAVLKKDVSEDEILEEKIRHSAQALRSNVVNTYRIYKSPFAALGKNSSRAASIEEDEQALFEAYSLFAGAMELNKKNEGKNAATYISRVEIASPLAKKACYTVGGQFIWLFLWLYFEKNCRDYFPYFCEREKSWELCFKKSANFLFEGHEKEVFEIVKREFYS</sequence>
<evidence type="ECO:0000313" key="2">
    <source>
        <dbReference type="Proteomes" id="UP000190395"/>
    </source>
</evidence>